<evidence type="ECO:0000256" key="2">
    <source>
        <dbReference type="ARBA" id="ARBA00022833"/>
    </source>
</evidence>
<accession>X1E6C1</accession>
<proteinExistence type="predicted"/>
<keyword evidence="3" id="KW-0560">Oxidoreductase</keyword>
<dbReference type="InterPro" id="IPR013154">
    <property type="entry name" value="ADH-like_N"/>
</dbReference>
<evidence type="ECO:0000259" key="4">
    <source>
        <dbReference type="Pfam" id="PF08240"/>
    </source>
</evidence>
<keyword evidence="1" id="KW-0479">Metal-binding</keyword>
<dbReference type="SUPFAM" id="SSF50129">
    <property type="entry name" value="GroES-like"/>
    <property type="match status" value="1"/>
</dbReference>
<sequence length="113" mass="12646">MYKGPKKIVLEDIMRPMPNKNELLIKVRTIGICGSDFEGYLGKTGRRIPPMIMGHEFSGEIEKIGNNSKFKKGDRVVIYPKLYCGKCNFCNRGLTNLCPNSEFLGVLSKNGGM</sequence>
<reference evidence="5" key="1">
    <citation type="journal article" date="2014" name="Front. Microbiol.">
        <title>High frequency of phylogenetically diverse reductive dehalogenase-homologous genes in deep subseafloor sedimentary metagenomes.</title>
        <authorList>
            <person name="Kawai M."/>
            <person name="Futagami T."/>
            <person name="Toyoda A."/>
            <person name="Takaki Y."/>
            <person name="Nishi S."/>
            <person name="Hori S."/>
            <person name="Arai W."/>
            <person name="Tsubouchi T."/>
            <person name="Morono Y."/>
            <person name="Uchiyama I."/>
            <person name="Ito T."/>
            <person name="Fujiyama A."/>
            <person name="Inagaki F."/>
            <person name="Takami H."/>
        </authorList>
    </citation>
    <scope>NUCLEOTIDE SEQUENCE</scope>
    <source>
        <strain evidence="5">Expedition CK06-06</strain>
    </source>
</reference>
<dbReference type="GO" id="GO:0016491">
    <property type="term" value="F:oxidoreductase activity"/>
    <property type="evidence" value="ECO:0007669"/>
    <property type="project" value="UniProtKB-KW"/>
</dbReference>
<dbReference type="InterPro" id="IPR050129">
    <property type="entry name" value="Zn_alcohol_dh"/>
</dbReference>
<evidence type="ECO:0000256" key="1">
    <source>
        <dbReference type="ARBA" id="ARBA00022723"/>
    </source>
</evidence>
<dbReference type="Gene3D" id="3.90.180.10">
    <property type="entry name" value="Medium-chain alcohol dehydrogenases, catalytic domain"/>
    <property type="match status" value="1"/>
</dbReference>
<feature type="domain" description="Alcohol dehydrogenase-like N-terminal" evidence="4">
    <location>
        <begin position="20"/>
        <end position="112"/>
    </location>
</feature>
<dbReference type="InterPro" id="IPR002328">
    <property type="entry name" value="ADH_Zn_CS"/>
</dbReference>
<protein>
    <recommendedName>
        <fullName evidence="4">Alcohol dehydrogenase-like N-terminal domain-containing protein</fullName>
    </recommendedName>
</protein>
<comment type="caution">
    <text evidence="5">The sequence shown here is derived from an EMBL/GenBank/DDBJ whole genome shotgun (WGS) entry which is preliminary data.</text>
</comment>
<dbReference type="InterPro" id="IPR011032">
    <property type="entry name" value="GroES-like_sf"/>
</dbReference>
<evidence type="ECO:0000256" key="3">
    <source>
        <dbReference type="ARBA" id="ARBA00023002"/>
    </source>
</evidence>
<dbReference type="PROSITE" id="PS00059">
    <property type="entry name" value="ADH_ZINC"/>
    <property type="match status" value="1"/>
</dbReference>
<dbReference type="EMBL" id="BARU01002428">
    <property type="protein sequence ID" value="GAH28097.1"/>
    <property type="molecule type" value="Genomic_DNA"/>
</dbReference>
<evidence type="ECO:0000313" key="5">
    <source>
        <dbReference type="EMBL" id="GAH28097.1"/>
    </source>
</evidence>
<dbReference type="GO" id="GO:0008270">
    <property type="term" value="F:zinc ion binding"/>
    <property type="evidence" value="ECO:0007669"/>
    <property type="project" value="InterPro"/>
</dbReference>
<dbReference type="PANTHER" id="PTHR43401">
    <property type="entry name" value="L-THREONINE 3-DEHYDROGENASE"/>
    <property type="match status" value="1"/>
</dbReference>
<feature type="non-terminal residue" evidence="5">
    <location>
        <position position="113"/>
    </location>
</feature>
<organism evidence="5">
    <name type="scientific">marine sediment metagenome</name>
    <dbReference type="NCBI Taxonomy" id="412755"/>
    <lineage>
        <taxon>unclassified sequences</taxon>
        <taxon>metagenomes</taxon>
        <taxon>ecological metagenomes</taxon>
    </lineage>
</organism>
<dbReference type="PANTHER" id="PTHR43401:SF2">
    <property type="entry name" value="L-THREONINE 3-DEHYDROGENASE"/>
    <property type="match status" value="1"/>
</dbReference>
<dbReference type="Pfam" id="PF08240">
    <property type="entry name" value="ADH_N"/>
    <property type="match status" value="1"/>
</dbReference>
<name>X1E6C1_9ZZZZ</name>
<dbReference type="AlphaFoldDB" id="X1E6C1"/>
<gene>
    <name evidence="5" type="ORF">S03H2_05742</name>
</gene>
<keyword evidence="2" id="KW-0862">Zinc</keyword>